<evidence type="ECO:0000313" key="3">
    <source>
        <dbReference type="Proteomes" id="UP000053260"/>
    </source>
</evidence>
<evidence type="ECO:0000313" key="2">
    <source>
        <dbReference type="EMBL" id="KUO22411.1"/>
    </source>
</evidence>
<dbReference type="OrthoDB" id="3808065at2"/>
<comment type="caution">
    <text evidence="2">The sequence shown here is derived from an EMBL/GenBank/DDBJ whole genome shotgun (WGS) entry which is preliminary data.</text>
</comment>
<sequence>MLRIIFTAEDLRRLRVAPGPDHMWEVTNSVQTLQRRDGTAAFGAWRQAVRPRLSADSRILADLLPPYGYSPDFLTPAPGTPTPGVGGLATAVRAVTGTPAHRLDTDLTRLAAGRRLSGWVGRLAQGQHSATDALGRAIHAFHTEALAPYWPRIRAHVEADCLLRRHTAREAGPEALLAGLGPRMRWVPPALEVAYPVSQTLQLRGRGLTLQPSYFCWPAPVSLYDHTLAPVLVYPVPHDLWARPGARHDPVQALGALMGPVRAAVLVAACTARSTGELAGSLAVSTSSVSQHTAKLRHAGLLITVRQAGRALHITTALGHALIRGAQGGSLQ</sequence>
<protein>
    <submittedName>
        <fullName evidence="2">ArsR family transcriptional regulator</fullName>
    </submittedName>
</protein>
<dbReference type="Gene3D" id="1.10.10.10">
    <property type="entry name" value="Winged helix-like DNA-binding domain superfamily/Winged helix DNA-binding domain"/>
    <property type="match status" value="1"/>
</dbReference>
<dbReference type="EMBL" id="LMXB01000016">
    <property type="protein sequence ID" value="KUO22411.1"/>
    <property type="molecule type" value="Genomic_DNA"/>
</dbReference>
<accession>A0A101V4L3</accession>
<reference evidence="2 3" key="1">
    <citation type="submission" date="2015-10" db="EMBL/GenBank/DDBJ databases">
        <title>Draft genome sequence of Streptomyces sp. RV15, isolated from a marine sponge.</title>
        <authorList>
            <person name="Ruckert C."/>
            <person name="Abdelmohsen U.R."/>
            <person name="Winkler A."/>
            <person name="Hentschel U."/>
            <person name="Kalinowski J."/>
            <person name="Kampfer P."/>
            <person name="Glaeser S."/>
        </authorList>
    </citation>
    <scope>NUCLEOTIDE SEQUENCE [LARGE SCALE GENOMIC DNA]</scope>
    <source>
        <strain evidence="2 3">RV15</strain>
    </source>
</reference>
<organism evidence="2 3">
    <name type="scientific">Streptomyces dysideae</name>
    <dbReference type="NCBI Taxonomy" id="909626"/>
    <lineage>
        <taxon>Bacteria</taxon>
        <taxon>Bacillati</taxon>
        <taxon>Actinomycetota</taxon>
        <taxon>Actinomycetes</taxon>
        <taxon>Kitasatosporales</taxon>
        <taxon>Streptomycetaceae</taxon>
        <taxon>Streptomyces</taxon>
    </lineage>
</organism>
<feature type="domain" description="HTH arsR-type" evidence="1">
    <location>
        <begin position="252"/>
        <end position="327"/>
    </location>
</feature>
<dbReference type="AlphaFoldDB" id="A0A101V4L3"/>
<dbReference type="InterPro" id="IPR036388">
    <property type="entry name" value="WH-like_DNA-bd_sf"/>
</dbReference>
<dbReference type="STRING" id="909626.AQJ91_03845"/>
<keyword evidence="3" id="KW-1185">Reference proteome</keyword>
<dbReference type="GO" id="GO:0003700">
    <property type="term" value="F:DNA-binding transcription factor activity"/>
    <property type="evidence" value="ECO:0007669"/>
    <property type="project" value="InterPro"/>
</dbReference>
<gene>
    <name evidence="2" type="ORF">AQJ91_03845</name>
</gene>
<dbReference type="InterPro" id="IPR001845">
    <property type="entry name" value="HTH_ArsR_DNA-bd_dom"/>
</dbReference>
<dbReference type="InterPro" id="IPR036390">
    <property type="entry name" value="WH_DNA-bd_sf"/>
</dbReference>
<dbReference type="SUPFAM" id="SSF46785">
    <property type="entry name" value="Winged helix' DNA-binding domain"/>
    <property type="match status" value="1"/>
</dbReference>
<dbReference type="SMART" id="SM00418">
    <property type="entry name" value="HTH_ARSR"/>
    <property type="match status" value="1"/>
</dbReference>
<dbReference type="Proteomes" id="UP000053260">
    <property type="component" value="Unassembled WGS sequence"/>
</dbReference>
<name>A0A101V4L3_9ACTN</name>
<evidence type="ECO:0000259" key="1">
    <source>
        <dbReference type="SMART" id="SM00418"/>
    </source>
</evidence>
<dbReference type="RefSeq" id="WP_067016340.1">
    <property type="nucleotide sequence ID" value="NZ_KQ949076.1"/>
</dbReference>
<proteinExistence type="predicted"/>